<sequence length="74" mass="7913">MTPDGRPNRSRGAAADFAETRSAAQRAEAARQIRAGRTVANHSLDANDRRELLSMLGLPGADPDTAPHDRHVPA</sequence>
<evidence type="ECO:0000313" key="2">
    <source>
        <dbReference type="EMBL" id="GGP78424.1"/>
    </source>
</evidence>
<reference evidence="2" key="1">
    <citation type="journal article" date="2014" name="Int. J. Syst. Evol. Microbiol.">
        <title>Complete genome sequence of Corynebacterium casei LMG S-19264T (=DSM 44701T), isolated from a smear-ripened cheese.</title>
        <authorList>
            <consortium name="US DOE Joint Genome Institute (JGI-PGF)"/>
            <person name="Walter F."/>
            <person name="Albersmeier A."/>
            <person name="Kalinowski J."/>
            <person name="Ruckert C."/>
        </authorList>
    </citation>
    <scope>NUCLEOTIDE SEQUENCE</scope>
    <source>
        <strain evidence="2">JCM 3313</strain>
    </source>
</reference>
<feature type="compositionally biased region" description="Low complexity" evidence="1">
    <location>
        <begin position="20"/>
        <end position="35"/>
    </location>
</feature>
<accession>A0A918EG47</accession>
<dbReference type="AlphaFoldDB" id="A0A918EG47"/>
<evidence type="ECO:0000313" key="3">
    <source>
        <dbReference type="Proteomes" id="UP000639606"/>
    </source>
</evidence>
<keyword evidence="3" id="KW-1185">Reference proteome</keyword>
<proteinExistence type="predicted"/>
<evidence type="ECO:0000256" key="1">
    <source>
        <dbReference type="SAM" id="MobiDB-lite"/>
    </source>
</evidence>
<name>A0A918EG47_9PSEU</name>
<organism evidence="2 3">
    <name type="scientific">Saccharothrix coeruleofusca</name>
    <dbReference type="NCBI Taxonomy" id="33919"/>
    <lineage>
        <taxon>Bacteria</taxon>
        <taxon>Bacillati</taxon>
        <taxon>Actinomycetota</taxon>
        <taxon>Actinomycetes</taxon>
        <taxon>Pseudonocardiales</taxon>
        <taxon>Pseudonocardiaceae</taxon>
        <taxon>Saccharothrix</taxon>
    </lineage>
</organism>
<gene>
    <name evidence="2" type="ORF">GCM10010185_60220</name>
</gene>
<dbReference type="RefSeq" id="WP_189226714.1">
    <property type="nucleotide sequence ID" value="NZ_BMRG01000018.1"/>
</dbReference>
<feature type="region of interest" description="Disordered" evidence="1">
    <location>
        <begin position="1"/>
        <end position="35"/>
    </location>
</feature>
<dbReference type="Proteomes" id="UP000639606">
    <property type="component" value="Unassembled WGS sequence"/>
</dbReference>
<protein>
    <submittedName>
        <fullName evidence="2">Uncharacterized protein</fullName>
    </submittedName>
</protein>
<comment type="caution">
    <text evidence="2">The sequence shown here is derived from an EMBL/GenBank/DDBJ whole genome shotgun (WGS) entry which is preliminary data.</text>
</comment>
<dbReference type="EMBL" id="BMRG01000018">
    <property type="protein sequence ID" value="GGP78424.1"/>
    <property type="molecule type" value="Genomic_DNA"/>
</dbReference>
<reference evidence="2" key="2">
    <citation type="submission" date="2020-09" db="EMBL/GenBank/DDBJ databases">
        <authorList>
            <person name="Sun Q."/>
            <person name="Ohkuma M."/>
        </authorList>
    </citation>
    <scope>NUCLEOTIDE SEQUENCE</scope>
    <source>
        <strain evidence="2">JCM 3313</strain>
    </source>
</reference>